<dbReference type="PANTHER" id="PTHR30055:SF151">
    <property type="entry name" value="TRANSCRIPTIONAL REGULATORY PROTEIN"/>
    <property type="match status" value="1"/>
</dbReference>
<sequence>MASAQRAERTGLTRDDLADAALRLLERDGPKGLSMRKVAAEVGVQAASLYWHVQNKEELLDLASDALWADIDIRTLTATPPAHWRDGVAEMARRLRTHLLARPNAVRVLAGRFSPGPRALAGMEALIDILRRAGFGGTDAVNAAYLVSTWVQGFVVHESVPMSAAEEPGATPGEALAEARRRLAALPAERYPNVRELAEEIAGPSMDSRFEFGLARLLDGLEPLR</sequence>
<dbReference type="Gene3D" id="1.10.357.10">
    <property type="entry name" value="Tetracycline Repressor, domain 2"/>
    <property type="match status" value="1"/>
</dbReference>
<evidence type="ECO:0000259" key="6">
    <source>
        <dbReference type="PROSITE" id="PS50977"/>
    </source>
</evidence>
<reference evidence="7 8" key="1">
    <citation type="submission" date="2022-06" db="EMBL/GenBank/DDBJ databases">
        <title>Draft genome sequence of type strain Streptomyces rubrisoli DSM 42083.</title>
        <authorList>
            <person name="Duangmal K."/>
            <person name="Klaysubun C."/>
        </authorList>
    </citation>
    <scope>NUCLEOTIDE SEQUENCE [LARGE SCALE GENOMIC DNA]</scope>
    <source>
        <strain evidence="7 8">DSM 42083</strain>
    </source>
</reference>
<dbReference type="RefSeq" id="WP_255924762.1">
    <property type="nucleotide sequence ID" value="NZ_JANFNH010000001.1"/>
</dbReference>
<dbReference type="PROSITE" id="PS01081">
    <property type="entry name" value="HTH_TETR_1"/>
    <property type="match status" value="1"/>
</dbReference>
<evidence type="ECO:0000256" key="5">
    <source>
        <dbReference type="PROSITE-ProRule" id="PRU00335"/>
    </source>
</evidence>
<keyword evidence="4" id="KW-0804">Transcription</keyword>
<proteinExistence type="predicted"/>
<dbReference type="PRINTS" id="PR00455">
    <property type="entry name" value="HTHTETR"/>
</dbReference>
<dbReference type="InterPro" id="IPR004111">
    <property type="entry name" value="Repressor_TetR_C"/>
</dbReference>
<dbReference type="Proteomes" id="UP001206206">
    <property type="component" value="Unassembled WGS sequence"/>
</dbReference>
<name>A0ABT1P629_9ACTN</name>
<evidence type="ECO:0000256" key="4">
    <source>
        <dbReference type="ARBA" id="ARBA00023163"/>
    </source>
</evidence>
<feature type="DNA-binding region" description="H-T-H motif" evidence="5">
    <location>
        <begin position="34"/>
        <end position="53"/>
    </location>
</feature>
<dbReference type="InterPro" id="IPR003012">
    <property type="entry name" value="Tet_transcr_reg_TetR"/>
</dbReference>
<dbReference type="InterPro" id="IPR009057">
    <property type="entry name" value="Homeodomain-like_sf"/>
</dbReference>
<dbReference type="PANTHER" id="PTHR30055">
    <property type="entry name" value="HTH-TYPE TRANSCRIPTIONAL REGULATOR RUTR"/>
    <property type="match status" value="1"/>
</dbReference>
<dbReference type="SUPFAM" id="SSF46689">
    <property type="entry name" value="Homeodomain-like"/>
    <property type="match status" value="1"/>
</dbReference>
<dbReference type="Gene3D" id="1.10.10.60">
    <property type="entry name" value="Homeodomain-like"/>
    <property type="match status" value="1"/>
</dbReference>
<keyword evidence="1" id="KW-0678">Repressor</keyword>
<dbReference type="InterPro" id="IPR023772">
    <property type="entry name" value="DNA-bd_HTH_TetR-type_CS"/>
</dbReference>
<dbReference type="Pfam" id="PF02909">
    <property type="entry name" value="TetR_C_1"/>
    <property type="match status" value="1"/>
</dbReference>
<dbReference type="Pfam" id="PF00440">
    <property type="entry name" value="TetR_N"/>
    <property type="match status" value="1"/>
</dbReference>
<evidence type="ECO:0000256" key="1">
    <source>
        <dbReference type="ARBA" id="ARBA00022491"/>
    </source>
</evidence>
<dbReference type="InterPro" id="IPR001647">
    <property type="entry name" value="HTH_TetR"/>
</dbReference>
<dbReference type="SUPFAM" id="SSF48498">
    <property type="entry name" value="Tetracyclin repressor-like, C-terminal domain"/>
    <property type="match status" value="1"/>
</dbReference>
<keyword evidence="3 5" id="KW-0238">DNA-binding</keyword>
<keyword evidence="8" id="KW-1185">Reference proteome</keyword>
<gene>
    <name evidence="7" type="ORF">NON19_01995</name>
</gene>
<dbReference type="EMBL" id="JANFNH010000001">
    <property type="protein sequence ID" value="MCQ4040826.1"/>
    <property type="molecule type" value="Genomic_DNA"/>
</dbReference>
<dbReference type="InterPro" id="IPR036271">
    <property type="entry name" value="Tet_transcr_reg_TetR-rel_C_sf"/>
</dbReference>
<dbReference type="PRINTS" id="PR00400">
    <property type="entry name" value="TETREPRESSOR"/>
</dbReference>
<accession>A0ABT1P629</accession>
<dbReference type="PROSITE" id="PS50977">
    <property type="entry name" value="HTH_TETR_2"/>
    <property type="match status" value="1"/>
</dbReference>
<feature type="domain" description="HTH tetR-type" evidence="6">
    <location>
        <begin position="11"/>
        <end position="71"/>
    </location>
</feature>
<organism evidence="7 8">
    <name type="scientific">Streptantibioticus rubrisoli</name>
    <dbReference type="NCBI Taxonomy" id="1387313"/>
    <lineage>
        <taxon>Bacteria</taxon>
        <taxon>Bacillati</taxon>
        <taxon>Actinomycetota</taxon>
        <taxon>Actinomycetes</taxon>
        <taxon>Kitasatosporales</taxon>
        <taxon>Streptomycetaceae</taxon>
        <taxon>Streptantibioticus</taxon>
    </lineage>
</organism>
<dbReference type="InterPro" id="IPR050109">
    <property type="entry name" value="HTH-type_TetR-like_transc_reg"/>
</dbReference>
<evidence type="ECO:0000256" key="3">
    <source>
        <dbReference type="ARBA" id="ARBA00023125"/>
    </source>
</evidence>
<evidence type="ECO:0000256" key="2">
    <source>
        <dbReference type="ARBA" id="ARBA00023015"/>
    </source>
</evidence>
<evidence type="ECO:0000313" key="8">
    <source>
        <dbReference type="Proteomes" id="UP001206206"/>
    </source>
</evidence>
<comment type="caution">
    <text evidence="7">The sequence shown here is derived from an EMBL/GenBank/DDBJ whole genome shotgun (WGS) entry which is preliminary data.</text>
</comment>
<keyword evidence="2" id="KW-0805">Transcription regulation</keyword>
<evidence type="ECO:0000313" key="7">
    <source>
        <dbReference type="EMBL" id="MCQ4040826.1"/>
    </source>
</evidence>
<protein>
    <submittedName>
        <fullName evidence="7">TetR/AcrR family transcriptional regulator</fullName>
    </submittedName>
</protein>